<name>A0ABQ9F381_TEGGR</name>
<reference evidence="1 2" key="1">
    <citation type="submission" date="2022-12" db="EMBL/GenBank/DDBJ databases">
        <title>Chromosome-level genome of Tegillarca granosa.</title>
        <authorList>
            <person name="Kim J."/>
        </authorList>
    </citation>
    <scope>NUCLEOTIDE SEQUENCE [LARGE SCALE GENOMIC DNA]</scope>
    <source>
        <strain evidence="1">Teg-2019</strain>
        <tissue evidence="1">Adductor muscle</tissue>
    </source>
</reference>
<proteinExistence type="predicted"/>
<sequence>MADRFVERLKEEYPNGNLKLENELRRLKDALGILSNETRKEHLHENMEIDQTEADPFSECEEEMLCEVAAKTEAEYFKTQSGFKCLISLKVYKSKKQQHRHIKTHCLSYTCSSCKKTYAKSVH</sequence>
<organism evidence="1 2">
    <name type="scientific">Tegillarca granosa</name>
    <name type="common">Malaysian cockle</name>
    <name type="synonym">Anadara granosa</name>
    <dbReference type="NCBI Taxonomy" id="220873"/>
    <lineage>
        <taxon>Eukaryota</taxon>
        <taxon>Metazoa</taxon>
        <taxon>Spiralia</taxon>
        <taxon>Lophotrochozoa</taxon>
        <taxon>Mollusca</taxon>
        <taxon>Bivalvia</taxon>
        <taxon>Autobranchia</taxon>
        <taxon>Pteriomorphia</taxon>
        <taxon>Arcoida</taxon>
        <taxon>Arcoidea</taxon>
        <taxon>Arcidae</taxon>
        <taxon>Tegillarca</taxon>
    </lineage>
</organism>
<protein>
    <submittedName>
        <fullName evidence="1">Uncharacterized protein</fullName>
    </submittedName>
</protein>
<keyword evidence="2" id="KW-1185">Reference proteome</keyword>
<dbReference type="EMBL" id="JARBDR010000640">
    <property type="protein sequence ID" value="KAJ8310050.1"/>
    <property type="molecule type" value="Genomic_DNA"/>
</dbReference>
<gene>
    <name evidence="1" type="ORF">KUTeg_011915</name>
</gene>
<evidence type="ECO:0000313" key="2">
    <source>
        <dbReference type="Proteomes" id="UP001217089"/>
    </source>
</evidence>
<accession>A0ABQ9F381</accession>
<evidence type="ECO:0000313" key="1">
    <source>
        <dbReference type="EMBL" id="KAJ8310050.1"/>
    </source>
</evidence>
<dbReference type="Proteomes" id="UP001217089">
    <property type="component" value="Unassembled WGS sequence"/>
</dbReference>
<comment type="caution">
    <text evidence="1">The sequence shown here is derived from an EMBL/GenBank/DDBJ whole genome shotgun (WGS) entry which is preliminary data.</text>
</comment>